<organism evidence="2 3">
    <name type="scientific">Colletotrichum shisoi</name>
    <dbReference type="NCBI Taxonomy" id="2078593"/>
    <lineage>
        <taxon>Eukaryota</taxon>
        <taxon>Fungi</taxon>
        <taxon>Dikarya</taxon>
        <taxon>Ascomycota</taxon>
        <taxon>Pezizomycotina</taxon>
        <taxon>Sordariomycetes</taxon>
        <taxon>Hypocreomycetidae</taxon>
        <taxon>Glomerellales</taxon>
        <taxon>Glomerellaceae</taxon>
        <taxon>Colletotrichum</taxon>
        <taxon>Colletotrichum destructivum species complex</taxon>
    </lineage>
</organism>
<comment type="caution">
    <text evidence="2">The sequence shown here is derived from an EMBL/GenBank/DDBJ whole genome shotgun (WGS) entry which is preliminary data.</text>
</comment>
<keyword evidence="3" id="KW-1185">Reference proteome</keyword>
<evidence type="ECO:0000313" key="2">
    <source>
        <dbReference type="EMBL" id="TQN70183.1"/>
    </source>
</evidence>
<dbReference type="EMBL" id="PUHP01000417">
    <property type="protein sequence ID" value="TQN70183.1"/>
    <property type="molecule type" value="Genomic_DNA"/>
</dbReference>
<sequence length="81" mass="9487">MVCLFVYLSVRRELSDSARLCQFLQGHPPTRPLRPPLNKTDGFLPVGDEERLKRDGRQFDRAYLPAWSLPQQRTANQSKMW</sequence>
<proteinExistence type="predicted"/>
<dbReference type="Proteomes" id="UP000326340">
    <property type="component" value="Unassembled WGS sequence"/>
</dbReference>
<evidence type="ECO:0000256" key="1">
    <source>
        <dbReference type="SAM" id="MobiDB-lite"/>
    </source>
</evidence>
<evidence type="ECO:0000313" key="3">
    <source>
        <dbReference type="Proteomes" id="UP000326340"/>
    </source>
</evidence>
<dbReference type="AlphaFoldDB" id="A0A5Q4BT11"/>
<reference evidence="2 3" key="1">
    <citation type="journal article" date="2019" name="Sci. Rep.">
        <title>Colletotrichum shisoi sp. nov., an anthracnose pathogen of Perilla frutescens in Japan: molecular phylogenetic, morphological and genomic evidence.</title>
        <authorList>
            <person name="Gan P."/>
            <person name="Tsushima A."/>
            <person name="Hiroyama R."/>
            <person name="Narusaka M."/>
            <person name="Takano Y."/>
            <person name="Narusaka Y."/>
            <person name="Kawaradani M."/>
            <person name="Damm U."/>
            <person name="Shirasu K."/>
        </authorList>
    </citation>
    <scope>NUCLEOTIDE SEQUENCE [LARGE SCALE GENOMIC DNA]</scope>
    <source>
        <strain evidence="2 3">PG-2018a</strain>
    </source>
</reference>
<feature type="region of interest" description="Disordered" evidence="1">
    <location>
        <begin position="28"/>
        <end position="47"/>
    </location>
</feature>
<accession>A0A5Q4BT11</accession>
<name>A0A5Q4BT11_9PEZI</name>
<gene>
    <name evidence="2" type="ORF">CSHISOI_05303</name>
</gene>
<protein>
    <submittedName>
        <fullName evidence="2">Uncharacterized protein</fullName>
    </submittedName>
</protein>